<dbReference type="InterPro" id="IPR032675">
    <property type="entry name" value="LRR_dom_sf"/>
</dbReference>
<accession>G0EMV3</accession>
<dbReference type="GeneID" id="44970887"/>
<keyword evidence="2" id="KW-1185">Reference proteome</keyword>
<name>G0EMV3_BRAIP</name>
<organism evidence="1 2">
    <name type="scientific">Brachyspira intermedia (strain ATCC 51140 / PWS/A)</name>
    <name type="common">Serpulina intermedia</name>
    <dbReference type="NCBI Taxonomy" id="1045858"/>
    <lineage>
        <taxon>Bacteria</taxon>
        <taxon>Pseudomonadati</taxon>
        <taxon>Spirochaetota</taxon>
        <taxon>Spirochaetia</taxon>
        <taxon>Brachyspirales</taxon>
        <taxon>Brachyspiraceae</taxon>
        <taxon>Brachyspira</taxon>
    </lineage>
</organism>
<dbReference type="Pfam" id="PF13306">
    <property type="entry name" value="LRR_5"/>
    <property type="match status" value="1"/>
</dbReference>
<dbReference type="eggNOG" id="COG4886">
    <property type="taxonomic scope" value="Bacteria"/>
</dbReference>
<dbReference type="AlphaFoldDB" id="G0EMV3"/>
<dbReference type="RefSeq" id="WP_014488802.1">
    <property type="nucleotide sequence ID" value="NC_017243.1"/>
</dbReference>
<gene>
    <name evidence="1" type="ordered locus">Bint_2388</name>
</gene>
<dbReference type="PATRIC" id="fig|1045858.4.peg.2391"/>
<proteinExistence type="predicted"/>
<sequence length="223" mass="24568">MKKAIILLFIFFILISCKYKITSPKIQYECGTTDNINDNNNLYTVGANSTEEEIRTALANNKEISGKNIIVVTGYIDNSSKIFDNIKTVIQNEKNIILDLSGSNLNADNKFTLNDVTSLITILLPNMQDIIENFLSGCTSLTSIQIPNGMTIIKDSCFNNCTSIKNVEYLGTAANAITATPFTDSKPTDLYLPNVSSDPNDGSWDNFLNVAWANIHYGASMPK</sequence>
<reference evidence="1 2" key="1">
    <citation type="journal article" date="2011" name="BMC Genomics">
        <title>Complete genome sequence of Brachyspira intermedia reveals unique genomic features in Brachyspira species and phage-mediated horizontal gene transfer.</title>
        <authorList>
            <person name="Hafstrom T."/>
            <person name="Jansson D.S."/>
            <person name="Segerman B."/>
        </authorList>
    </citation>
    <scope>NUCLEOTIDE SEQUENCE [LARGE SCALE GENOMIC DNA]</scope>
    <source>
        <strain evidence="2">ATCC 51140 / PWS/A</strain>
    </source>
</reference>
<dbReference type="HOGENOM" id="CLU_1197920_0_0_12"/>
<dbReference type="OrthoDB" id="307577at2"/>
<evidence type="ECO:0008006" key="3">
    <source>
        <dbReference type="Google" id="ProtNLM"/>
    </source>
</evidence>
<protein>
    <recommendedName>
        <fullName evidence="3">Surface antigen BspA like protein</fullName>
    </recommendedName>
</protein>
<dbReference type="Gene3D" id="3.80.10.10">
    <property type="entry name" value="Ribonuclease Inhibitor"/>
    <property type="match status" value="1"/>
</dbReference>
<evidence type="ECO:0000313" key="1">
    <source>
        <dbReference type="EMBL" id="AEM22994.1"/>
    </source>
</evidence>
<dbReference type="KEGG" id="bip:Bint_2388"/>
<dbReference type="InterPro" id="IPR026906">
    <property type="entry name" value="LRR_5"/>
</dbReference>
<dbReference type="PROSITE" id="PS51257">
    <property type="entry name" value="PROKAR_LIPOPROTEIN"/>
    <property type="match status" value="1"/>
</dbReference>
<dbReference type="EMBL" id="CP002874">
    <property type="protein sequence ID" value="AEM22994.1"/>
    <property type="molecule type" value="Genomic_DNA"/>
</dbReference>
<evidence type="ECO:0000313" key="2">
    <source>
        <dbReference type="Proteomes" id="UP000008522"/>
    </source>
</evidence>
<dbReference type="SUPFAM" id="SSF52058">
    <property type="entry name" value="L domain-like"/>
    <property type="match status" value="1"/>
</dbReference>
<dbReference type="Proteomes" id="UP000008522">
    <property type="component" value="Chromosome"/>
</dbReference>